<feature type="compositionally biased region" description="Basic residues" evidence="2">
    <location>
        <begin position="786"/>
        <end position="803"/>
    </location>
</feature>
<dbReference type="InterPro" id="IPR004087">
    <property type="entry name" value="KH_dom"/>
</dbReference>
<dbReference type="EMBL" id="CAUYUJ010014272">
    <property type="protein sequence ID" value="CAK0839142.1"/>
    <property type="molecule type" value="Genomic_DNA"/>
</dbReference>
<evidence type="ECO:0000256" key="1">
    <source>
        <dbReference type="PROSITE-ProRule" id="PRU00117"/>
    </source>
</evidence>
<dbReference type="Gene3D" id="2.20.70.10">
    <property type="match status" value="1"/>
</dbReference>
<feature type="region of interest" description="Disordered" evidence="2">
    <location>
        <begin position="1079"/>
        <end position="1145"/>
    </location>
</feature>
<feature type="compositionally biased region" description="Low complexity" evidence="2">
    <location>
        <begin position="1079"/>
        <end position="1099"/>
    </location>
</feature>
<protein>
    <recommendedName>
        <fullName evidence="3">WW domain-containing protein</fullName>
    </recommendedName>
</protein>
<dbReference type="SMART" id="SM00456">
    <property type="entry name" value="WW"/>
    <property type="match status" value="1"/>
</dbReference>
<dbReference type="Pfam" id="PF00013">
    <property type="entry name" value="KH_1"/>
    <property type="match status" value="1"/>
</dbReference>
<sequence>GPQESPKTATRRSVAILAQEIHIDTSVMGSKTDGGQKDKKDKKEKKGKKDKKDKKHKHNKSELVNENEVGRDKADLPAPVAAEAARADDLDFDLFNLDLQAPEQPAEEPAGGASTTLGAGAEGALLEHAAAAPDGQEAALEASADGAGFWDALGLGGEEAPVEEPAEPASKLMPGEEAGVLQIPAEAAEELLRKLERIAAATGASLSARNGLLRITGASSARGHAERLAAAVVDGRVRESEHEDMQVMLAPQTWLDQWRGQEGAVEEEFDVLVVFERTMARALTLTRAKKGLLVEAKWSNGCWYTATVAGPGTKAARAEDSTLFINWSADAAQDEVPLQNVRQTLRVAVFGAHAARLRAMVRMAKLAEEHSKGVMSTLVDTVGTSGGEGLEAVRLHANEWVMTRMAERRIIPAVISATSCSAAEVYSMPRKAFFKGRPVTESDNYVLIVGSSSERRLAGQLIDIIANGLAKKVVSEIPPSIAGDCRKVKIPQDIVGQVIGKFGASLSHLMESTKTVIILLESKSDQEKEKVSMNDMEDLLEAMFDQVREGRTTELAIFGAPRQRLVAEARLAAIIESKFPGYHPEPQWDWELGMAVESGGEDGLATDRVWLHGDLEDRAESRENADILAAASGSSVDSYRRMVSLVGTGEERRRAQEYARWMDGHQRGKHPHVLDLERRMDLASVSVPQEAVRDRGLKAALKDFARESRVVAFFDASQEGDRRRLVLAGAEIAGRGRLVTQLLKAAEELVAGRQPVGLEVTAAPAEAEGPRQEAQDSSEGPGQGKGKGKGKLKGKLQGKRGKGKSGPEVDEELPSNVPPPATPAGPGVGVRPPMTPAAPGRGVPPPATPAAPGVAPPATPGGFGPHGNAMPSTPGVIGGGVVAPPATPGGFGPHGNAMPMTPGVVGGGVVAPPATPGGFGPNGGAMPMTPATVGGGVVAPPATPGGFGSNGGAMPMTPAIVGGGVVAPPATPGGFGGGVPPPSTPAFGRGVPPPATPAAPRRGVPPPATPAVGVAPPATPGPDRKRSIPAPETPGLCGTPPPASAQVAQDAEKRRRVLAAPATPAFLGVTAATRQAPATPANLGASVAQQARPAAAPPASARPPPSARVASGPRLLSFSDVAATQAPSDSDVLPPGWEVKRSTSNGKVYYWHKKRRLSQYERPTD</sequence>
<feature type="compositionally biased region" description="Pro residues" evidence="2">
    <location>
        <begin position="991"/>
        <end position="1009"/>
    </location>
</feature>
<name>A0ABN9T2G6_9DINO</name>
<feature type="region of interest" description="Disordered" evidence="2">
    <location>
        <begin position="763"/>
        <end position="881"/>
    </location>
</feature>
<dbReference type="PROSITE" id="PS01159">
    <property type="entry name" value="WW_DOMAIN_1"/>
    <property type="match status" value="1"/>
</dbReference>
<keyword evidence="5" id="KW-1185">Reference proteome</keyword>
<feature type="compositionally biased region" description="Low complexity" evidence="2">
    <location>
        <begin position="829"/>
        <end position="841"/>
    </location>
</feature>
<feature type="non-terminal residue" evidence="4">
    <location>
        <position position="1"/>
    </location>
</feature>
<dbReference type="InterPro" id="IPR036020">
    <property type="entry name" value="WW_dom_sf"/>
</dbReference>
<dbReference type="InterPro" id="IPR001202">
    <property type="entry name" value="WW_dom"/>
</dbReference>
<evidence type="ECO:0000313" key="5">
    <source>
        <dbReference type="Proteomes" id="UP001189429"/>
    </source>
</evidence>
<evidence type="ECO:0000259" key="3">
    <source>
        <dbReference type="PROSITE" id="PS50020"/>
    </source>
</evidence>
<evidence type="ECO:0000256" key="2">
    <source>
        <dbReference type="SAM" id="MobiDB-lite"/>
    </source>
</evidence>
<reference evidence="4" key="1">
    <citation type="submission" date="2023-10" db="EMBL/GenBank/DDBJ databases">
        <authorList>
            <person name="Chen Y."/>
            <person name="Shah S."/>
            <person name="Dougan E. K."/>
            <person name="Thang M."/>
            <person name="Chan C."/>
        </authorList>
    </citation>
    <scope>NUCLEOTIDE SEQUENCE [LARGE SCALE GENOMIC DNA]</scope>
</reference>
<dbReference type="CDD" id="cd00105">
    <property type="entry name" value="KH-I"/>
    <property type="match status" value="1"/>
</dbReference>
<organism evidence="4 5">
    <name type="scientific">Prorocentrum cordatum</name>
    <dbReference type="NCBI Taxonomy" id="2364126"/>
    <lineage>
        <taxon>Eukaryota</taxon>
        <taxon>Sar</taxon>
        <taxon>Alveolata</taxon>
        <taxon>Dinophyceae</taxon>
        <taxon>Prorocentrales</taxon>
        <taxon>Prorocentraceae</taxon>
        <taxon>Prorocentrum</taxon>
    </lineage>
</organism>
<dbReference type="Proteomes" id="UP001189429">
    <property type="component" value="Unassembled WGS sequence"/>
</dbReference>
<dbReference type="PROSITE" id="PS50020">
    <property type="entry name" value="WW_DOMAIN_2"/>
    <property type="match status" value="1"/>
</dbReference>
<proteinExistence type="predicted"/>
<accession>A0ABN9T2G6</accession>
<feature type="domain" description="WW" evidence="3">
    <location>
        <begin position="1131"/>
        <end position="1165"/>
    </location>
</feature>
<dbReference type="CDD" id="cd00201">
    <property type="entry name" value="WW"/>
    <property type="match status" value="1"/>
</dbReference>
<dbReference type="InterPro" id="IPR036612">
    <property type="entry name" value="KH_dom_type_1_sf"/>
</dbReference>
<dbReference type="PANTHER" id="PTHR12460">
    <property type="entry name" value="CYCLIN-DEPENDENT KINASE INHIBITOR-RELATED PROTEIN"/>
    <property type="match status" value="1"/>
</dbReference>
<dbReference type="InterPro" id="IPR004088">
    <property type="entry name" value="KH_dom_type_1"/>
</dbReference>
<dbReference type="Pfam" id="PF00397">
    <property type="entry name" value="WW"/>
    <property type="match status" value="1"/>
</dbReference>
<feature type="region of interest" description="Disordered" evidence="2">
    <location>
        <begin position="1"/>
        <end position="84"/>
    </location>
</feature>
<feature type="compositionally biased region" description="Pro residues" evidence="2">
    <location>
        <begin position="842"/>
        <end position="859"/>
    </location>
</feature>
<dbReference type="PROSITE" id="PS50084">
    <property type="entry name" value="KH_TYPE_1"/>
    <property type="match status" value="1"/>
</dbReference>
<feature type="compositionally biased region" description="Basic and acidic residues" evidence="2">
    <location>
        <begin position="60"/>
        <end position="75"/>
    </location>
</feature>
<feature type="compositionally biased region" description="Basic residues" evidence="2">
    <location>
        <begin position="42"/>
        <end position="59"/>
    </location>
</feature>
<dbReference type="SUPFAM" id="SSF51045">
    <property type="entry name" value="WW domain"/>
    <property type="match status" value="1"/>
</dbReference>
<keyword evidence="1" id="KW-0694">RNA-binding</keyword>
<dbReference type="SUPFAM" id="SSF54791">
    <property type="entry name" value="Eukaryotic type KH-domain (KH-domain type I)"/>
    <property type="match status" value="1"/>
</dbReference>
<feature type="region of interest" description="Disordered" evidence="2">
    <location>
        <begin position="972"/>
        <end position="1056"/>
    </location>
</feature>
<dbReference type="SMART" id="SM00322">
    <property type="entry name" value="KH"/>
    <property type="match status" value="1"/>
</dbReference>
<comment type="caution">
    <text evidence="4">The sequence shown here is derived from an EMBL/GenBank/DDBJ whole genome shotgun (WGS) entry which is preliminary data.</text>
</comment>
<gene>
    <name evidence="4" type="ORF">PCOR1329_LOCUS34901</name>
</gene>
<evidence type="ECO:0000313" key="4">
    <source>
        <dbReference type="EMBL" id="CAK0839142.1"/>
    </source>
</evidence>